<organism evidence="2 3">
    <name type="scientific">Pseudomonas fluorescens</name>
    <dbReference type="NCBI Taxonomy" id="294"/>
    <lineage>
        <taxon>Bacteria</taxon>
        <taxon>Pseudomonadati</taxon>
        <taxon>Pseudomonadota</taxon>
        <taxon>Gammaproteobacteria</taxon>
        <taxon>Pseudomonadales</taxon>
        <taxon>Pseudomonadaceae</taxon>
        <taxon>Pseudomonas</taxon>
    </lineage>
</organism>
<reference evidence="2 3" key="1">
    <citation type="submission" date="2017-07" db="EMBL/GenBank/DDBJ databases">
        <title>Genome sequence of Pseudomonas NEP1.</title>
        <authorList>
            <person name="Nascimento F.X."/>
        </authorList>
    </citation>
    <scope>NUCLEOTIDE SEQUENCE [LARGE SCALE GENOMIC DNA]</scope>
    <source>
        <strain evidence="2 3">NEP1</strain>
    </source>
</reference>
<evidence type="ECO:0000256" key="1">
    <source>
        <dbReference type="SAM" id="MobiDB-lite"/>
    </source>
</evidence>
<protein>
    <submittedName>
        <fullName evidence="2">Uncharacterized protein</fullName>
    </submittedName>
</protein>
<dbReference type="AlphaFoldDB" id="A0A345UXL8"/>
<evidence type="ECO:0000313" key="2">
    <source>
        <dbReference type="EMBL" id="AXJ05220.1"/>
    </source>
</evidence>
<feature type="region of interest" description="Disordered" evidence="1">
    <location>
        <begin position="287"/>
        <end position="319"/>
    </location>
</feature>
<dbReference type="EMBL" id="CP022313">
    <property type="protein sequence ID" value="AXJ05220.1"/>
    <property type="molecule type" value="Genomic_DNA"/>
</dbReference>
<name>A0A345UXL8_PSEFL</name>
<gene>
    <name evidence="2" type="ORF">CFN16_14160</name>
</gene>
<sequence length="319" mass="35611">MARAGRQFSTTPTVQKHTRKILSFNQDAPIFSGSLATLLPQHASMRASHFFRFCVNVQMGCDVLERLLPAFDLTPSQAIEFDRATHQAGVGHRVKGAPAFNKTSDDIGQELATGVSHMDAAHFNNLGLKPDFLKPFNTLIKNSNGDLKTTLQTLQSYCVVYCSDTRLLPQRVNLKSEKILDDVHREVARNIFSNPDLISHPLISEFLINYYINYANTRIDGSFTADEKKTPMTPDCAMTMLYKPGYSDVKANLYDQLWPGVAFMIDEINQGLPPGIEKLEYDDYIGPGSTAGKPRSPEIQAMIDSFRDTQNPGEGDQRM</sequence>
<dbReference type="Proteomes" id="UP000254535">
    <property type="component" value="Chromosome"/>
</dbReference>
<evidence type="ECO:0000313" key="3">
    <source>
        <dbReference type="Proteomes" id="UP000254535"/>
    </source>
</evidence>
<dbReference type="RefSeq" id="WP_115078028.1">
    <property type="nucleotide sequence ID" value="NZ_CP022313.1"/>
</dbReference>
<accession>A0A345UXL8</accession>
<proteinExistence type="predicted"/>